<evidence type="ECO:0000259" key="1">
    <source>
        <dbReference type="Pfam" id="PF20423"/>
    </source>
</evidence>
<dbReference type="GO" id="GO:0008772">
    <property type="term" value="F:[isocitrate dehydrogenase (NADP+)] kinase activity"/>
    <property type="evidence" value="ECO:0007669"/>
    <property type="project" value="UniProtKB-EC"/>
</dbReference>
<dbReference type="GO" id="GO:0005524">
    <property type="term" value="F:ATP binding"/>
    <property type="evidence" value="ECO:0007669"/>
    <property type="project" value="TreeGrafter"/>
</dbReference>
<dbReference type="PANTHER" id="PTHR39559:SF1">
    <property type="entry name" value="ISOCITRATE DEHYDROGENASE KINASE_PHOSPHATASE"/>
    <property type="match status" value="1"/>
</dbReference>
<dbReference type="GO" id="GO:0004721">
    <property type="term" value="F:phosphoprotein phosphatase activity"/>
    <property type="evidence" value="ECO:0007669"/>
    <property type="project" value="TreeGrafter"/>
</dbReference>
<dbReference type="Proteomes" id="UP000282086">
    <property type="component" value="Chromosome"/>
</dbReference>
<evidence type="ECO:0000313" key="2">
    <source>
        <dbReference type="EMBL" id="VDZ96643.1"/>
    </source>
</evidence>
<keyword evidence="2" id="KW-0808">Transferase</keyword>
<dbReference type="GO" id="GO:0005737">
    <property type="term" value="C:cytoplasm"/>
    <property type="evidence" value="ECO:0007669"/>
    <property type="project" value="InterPro"/>
</dbReference>
<dbReference type="GO" id="GO:0016208">
    <property type="term" value="F:AMP binding"/>
    <property type="evidence" value="ECO:0007669"/>
    <property type="project" value="TreeGrafter"/>
</dbReference>
<dbReference type="EC" id="2.7.11.5" evidence="2"/>
<feature type="domain" description="Isocitrate dehydrogenase kinase/phosphatase (AceK) regulatory" evidence="1">
    <location>
        <begin position="1"/>
        <end position="52"/>
    </location>
</feature>
<dbReference type="PANTHER" id="PTHR39559">
    <property type="match status" value="1"/>
</dbReference>
<dbReference type="InterPro" id="IPR046854">
    <property type="entry name" value="AceK_regulatory"/>
</dbReference>
<dbReference type="GO" id="GO:0006006">
    <property type="term" value="P:glucose metabolic process"/>
    <property type="evidence" value="ECO:0007669"/>
    <property type="project" value="InterPro"/>
</dbReference>
<dbReference type="AlphaFoldDB" id="A0A447N006"/>
<dbReference type="InterPro" id="IPR010452">
    <property type="entry name" value="Isocitrate_DH_AceK"/>
</dbReference>
<accession>A0A447N006</accession>
<dbReference type="Pfam" id="PF20423">
    <property type="entry name" value="AceK_regulatory"/>
    <property type="match status" value="1"/>
</dbReference>
<gene>
    <name evidence="2" type="primary">aceK_2</name>
    <name evidence="2" type="ORF">NCTC129_02809</name>
</gene>
<protein>
    <submittedName>
        <fullName evidence="2">Bifunctional isocitrate dehydrogenase kinase/phosphatase protein</fullName>
        <ecNumber evidence="2">2.7.11.5</ecNumber>
    </submittedName>
</protein>
<dbReference type="EMBL" id="LR134140">
    <property type="protein sequence ID" value="VDZ96643.1"/>
    <property type="molecule type" value="Genomic_DNA"/>
</dbReference>
<keyword evidence="2" id="KW-0418">Kinase</keyword>
<proteinExistence type="predicted"/>
<name>A0A447N006_SALET</name>
<organism evidence="2 3">
    <name type="scientific">Salmonella enterica I</name>
    <dbReference type="NCBI Taxonomy" id="59201"/>
    <lineage>
        <taxon>Bacteria</taxon>
        <taxon>Pseudomonadati</taxon>
        <taxon>Pseudomonadota</taxon>
        <taxon>Gammaproteobacteria</taxon>
        <taxon>Enterobacterales</taxon>
        <taxon>Enterobacteriaceae</taxon>
        <taxon>Salmonella</taxon>
    </lineage>
</organism>
<reference evidence="2 3" key="1">
    <citation type="submission" date="2018-12" db="EMBL/GenBank/DDBJ databases">
        <authorList>
            <consortium name="Pathogen Informatics"/>
        </authorList>
    </citation>
    <scope>NUCLEOTIDE SEQUENCE [LARGE SCALE GENOMIC DNA]</scope>
    <source>
        <strain evidence="2 3">NCTC129</strain>
    </source>
</reference>
<evidence type="ECO:0000313" key="3">
    <source>
        <dbReference type="Proteomes" id="UP000282086"/>
    </source>
</evidence>
<sequence>MVYAPLPAALVEWLREILPGKTTAELYMAIGCQKHAKTESYREYLCYLAESDEKFIEAPGIRGMVMLVFTLPGFDRVL</sequence>